<evidence type="ECO:0000313" key="3">
    <source>
        <dbReference type="EMBL" id="CUM62294.1"/>
    </source>
</evidence>
<sequence length="61" mass="6893">MGLEATNPEIITQNLERFLMVFSVSLAVATLSRSWAIFRKIPYTLLLDISENSQMLSIATF</sequence>
<evidence type="ECO:0000313" key="2">
    <source>
        <dbReference type="EMBL" id="CUM61514.1"/>
    </source>
</evidence>
<name>A0A1J1JL90_PLAAG</name>
<accession>A0A1J1JL90</accession>
<organism evidence="3">
    <name type="scientific">Planktothrix agardhii</name>
    <name type="common">Oscillatoria agardhii</name>
    <dbReference type="NCBI Taxonomy" id="1160"/>
    <lineage>
        <taxon>Bacteria</taxon>
        <taxon>Bacillati</taxon>
        <taxon>Cyanobacteriota</taxon>
        <taxon>Cyanophyceae</taxon>
        <taxon>Oscillatoriophycideae</taxon>
        <taxon>Oscillatoriales</taxon>
        <taxon>Microcoleaceae</taxon>
        <taxon>Planktothrix</taxon>
    </lineage>
</organism>
<dbReference type="AlphaFoldDB" id="A0A1J1JL90"/>
<keyword evidence="1" id="KW-0812">Transmembrane</keyword>
<keyword evidence="1" id="KW-0472">Membrane</keyword>
<dbReference type="EMBL" id="LO018304">
    <property type="protein sequence ID" value="CUM62294.1"/>
    <property type="molecule type" value="Genomic_DNA"/>
</dbReference>
<evidence type="ECO:0000256" key="1">
    <source>
        <dbReference type="SAM" id="Phobius"/>
    </source>
</evidence>
<dbReference type="EMBL" id="LO018304">
    <property type="protein sequence ID" value="CUM61514.1"/>
    <property type="molecule type" value="Genomic_DNA"/>
</dbReference>
<reference evidence="3" key="1">
    <citation type="submission" date="2015-09" db="EMBL/GenBank/DDBJ databases">
        <authorList>
            <person name="Jackson K.R."/>
            <person name="Lunt B.L."/>
            <person name="Fisher J.N.B."/>
            <person name="Gardner A.V."/>
            <person name="Bailey M.E."/>
            <person name="Deus L.M."/>
            <person name="Earl A.S."/>
            <person name="Gibby P.D."/>
            <person name="Hartmann K.A."/>
            <person name="Liu J.E."/>
            <person name="Manci A.M."/>
            <person name="Nielsen D.A."/>
            <person name="Solomon M.B."/>
            <person name="Breakwell D.P."/>
            <person name="Burnett S.H."/>
            <person name="Grose J.H."/>
        </authorList>
    </citation>
    <scope>NUCLEOTIDE SEQUENCE</scope>
    <source>
        <strain evidence="3">7805</strain>
    </source>
</reference>
<proteinExistence type="predicted"/>
<protein>
    <submittedName>
        <fullName evidence="3">Uncharacterized protein</fullName>
    </submittedName>
</protein>
<gene>
    <name evidence="2" type="ORF">PLAM_3548</name>
    <name evidence="3" type="ORF">PLAM_4329</name>
</gene>
<feature type="transmembrane region" description="Helical" evidence="1">
    <location>
        <begin position="18"/>
        <end position="38"/>
    </location>
</feature>
<keyword evidence="1" id="KW-1133">Transmembrane helix</keyword>
<dbReference type="RefSeq" id="WP_254033357.1">
    <property type="nucleotide sequence ID" value="NZ_LR882944.1"/>
</dbReference>